<keyword evidence="2" id="KW-1185">Reference proteome</keyword>
<reference evidence="1" key="1">
    <citation type="submission" date="2022-04" db="EMBL/GenBank/DDBJ databases">
        <title>Jade perch genome.</title>
        <authorList>
            <person name="Chao B."/>
        </authorList>
    </citation>
    <scope>NUCLEOTIDE SEQUENCE</scope>
    <source>
        <strain evidence="1">CB-2022</strain>
    </source>
</reference>
<dbReference type="EMBL" id="CM041540">
    <property type="protein sequence ID" value="KAI3366725.1"/>
    <property type="molecule type" value="Genomic_DNA"/>
</dbReference>
<accession>A0ACB8WFA5</accession>
<protein>
    <submittedName>
        <fullName evidence="1">Uncharacterized protein</fullName>
    </submittedName>
</protein>
<evidence type="ECO:0000313" key="2">
    <source>
        <dbReference type="Proteomes" id="UP000831701"/>
    </source>
</evidence>
<evidence type="ECO:0000313" key="1">
    <source>
        <dbReference type="EMBL" id="KAI3366725.1"/>
    </source>
</evidence>
<name>A0ACB8WFA5_9TELE</name>
<dbReference type="Proteomes" id="UP000831701">
    <property type="component" value="Chromosome 10"/>
</dbReference>
<sequence length="821" mass="92404">TFVVLVRRTNADDLTKDLEKSLSGPTMGKTGQSTVDLNSPTEVKQAVPFEELDPVAPPADNKKKEEPPDRGSWKGKFDFLLSCVGYAIGLGNVWRFPYLCGKNGGDSMQLSPPNNQLSMDKTKEMVLDMKRERRQHQPLMIRDSEVEYVSSFKFLGVHICDDLTWTLNITQLVKNGSSAAVLPDETEEVWDVSEDILLRYHREHPDQLHHGVVWEQHCCGPPTESGAFLIPYFMTLVFAGIPLFLLETSLGQFTSVGGLGVWKLIPMMKGVGLAAVVLSFWLNIYYIIIIAWALYYLFNSFGSELPWQSCDNPWNTEKCFSNYSLTDTTNLTSAVTEFWERNMHQLSSGLEEPGELRWPLVGTLALAWVLVYFSIWKGVEWTGKVVYFSATYPYFMLFILFFRGVTLPGAIDGIRFYITPDFNKLVRSEVWLDAATQIFFSYGLGLGSLIALGSYNTYNNDVYKDSIIVCCINSCTSMFAGFVIFSIVGFMSYITKKPVQELAASGPGLAFLAYPQAVTQLPMSSLWAILFFSMLMMLGLDSQFCTVEGFITALMDEYPLVLRKRKKIFILIVCFISFIIGFSNITQGGLYVFKLFDYYSASGMCLLFLVFFETISISWFYGAERFYQNIEDMIGYRPCGWWKLCWMFFTPLICLGVFTFSAIEMTPLTLGKYVYPLWGQVIGWFMALSSMVLIPGYVIYMFCTTKGSIKQVANSLFSLRRRRRQRGLVAVIAMGAVRRADRGGHGRLTELVVAVVVMLVVVVCGRLAEEGLHASMAAVVEHDDLDDLLTLDECLGPQISHADSRLVVLLEVEVVGGGARR</sequence>
<organism evidence="1 2">
    <name type="scientific">Scortum barcoo</name>
    <name type="common">barcoo grunter</name>
    <dbReference type="NCBI Taxonomy" id="214431"/>
    <lineage>
        <taxon>Eukaryota</taxon>
        <taxon>Metazoa</taxon>
        <taxon>Chordata</taxon>
        <taxon>Craniata</taxon>
        <taxon>Vertebrata</taxon>
        <taxon>Euteleostomi</taxon>
        <taxon>Actinopterygii</taxon>
        <taxon>Neopterygii</taxon>
        <taxon>Teleostei</taxon>
        <taxon>Neoteleostei</taxon>
        <taxon>Acanthomorphata</taxon>
        <taxon>Eupercaria</taxon>
        <taxon>Centrarchiformes</taxon>
        <taxon>Terapontoidei</taxon>
        <taxon>Terapontidae</taxon>
        <taxon>Scortum</taxon>
    </lineage>
</organism>
<gene>
    <name evidence="1" type="ORF">L3Q82_009405</name>
</gene>
<comment type="caution">
    <text evidence="1">The sequence shown here is derived from an EMBL/GenBank/DDBJ whole genome shotgun (WGS) entry which is preliminary data.</text>
</comment>
<proteinExistence type="predicted"/>
<feature type="non-terminal residue" evidence="1">
    <location>
        <position position="1"/>
    </location>
</feature>